<dbReference type="EMBL" id="KN835139">
    <property type="protein sequence ID" value="KIK48288.1"/>
    <property type="molecule type" value="Genomic_DNA"/>
</dbReference>
<dbReference type="Proteomes" id="UP000054485">
    <property type="component" value="Unassembled WGS sequence"/>
</dbReference>
<accession>A0A0D0BZX1</accession>
<keyword evidence="2" id="KW-1185">Reference proteome</keyword>
<dbReference type="InParanoid" id="A0A0D0BZX1"/>
<name>A0A0D0BZX1_9AGAM</name>
<evidence type="ECO:0000313" key="2">
    <source>
        <dbReference type="Proteomes" id="UP000054485"/>
    </source>
</evidence>
<reference evidence="1 2" key="1">
    <citation type="submission" date="2014-04" db="EMBL/GenBank/DDBJ databases">
        <authorList>
            <consortium name="DOE Joint Genome Institute"/>
            <person name="Kuo A."/>
            <person name="Ruytinx J."/>
            <person name="Rineau F."/>
            <person name="Colpaert J."/>
            <person name="Kohler A."/>
            <person name="Nagy L.G."/>
            <person name="Floudas D."/>
            <person name="Copeland A."/>
            <person name="Barry K.W."/>
            <person name="Cichocki N."/>
            <person name="Veneault-Fourrey C."/>
            <person name="LaButti K."/>
            <person name="Lindquist E.A."/>
            <person name="Lipzen A."/>
            <person name="Lundell T."/>
            <person name="Morin E."/>
            <person name="Murat C."/>
            <person name="Sun H."/>
            <person name="Tunlid A."/>
            <person name="Henrissat B."/>
            <person name="Grigoriev I.V."/>
            <person name="Hibbett D.S."/>
            <person name="Martin F."/>
            <person name="Nordberg H.P."/>
            <person name="Cantor M.N."/>
            <person name="Hua S.X."/>
        </authorList>
    </citation>
    <scope>NUCLEOTIDE SEQUENCE [LARGE SCALE GENOMIC DNA]</scope>
    <source>
        <strain evidence="1 2">UH-Slu-Lm8-n1</strain>
    </source>
</reference>
<organism evidence="1 2">
    <name type="scientific">Suillus luteus UH-Slu-Lm8-n1</name>
    <dbReference type="NCBI Taxonomy" id="930992"/>
    <lineage>
        <taxon>Eukaryota</taxon>
        <taxon>Fungi</taxon>
        <taxon>Dikarya</taxon>
        <taxon>Basidiomycota</taxon>
        <taxon>Agaricomycotina</taxon>
        <taxon>Agaricomycetes</taxon>
        <taxon>Agaricomycetidae</taxon>
        <taxon>Boletales</taxon>
        <taxon>Suillineae</taxon>
        <taxon>Suillaceae</taxon>
        <taxon>Suillus</taxon>
    </lineage>
</organism>
<dbReference type="AlphaFoldDB" id="A0A0D0BZX1"/>
<evidence type="ECO:0000313" key="1">
    <source>
        <dbReference type="EMBL" id="KIK48288.1"/>
    </source>
</evidence>
<gene>
    <name evidence="1" type="ORF">CY34DRAFT_798396</name>
</gene>
<dbReference type="HOGENOM" id="CLU_2980676_0_0_1"/>
<reference evidence="2" key="2">
    <citation type="submission" date="2015-01" db="EMBL/GenBank/DDBJ databases">
        <title>Evolutionary Origins and Diversification of the Mycorrhizal Mutualists.</title>
        <authorList>
            <consortium name="DOE Joint Genome Institute"/>
            <consortium name="Mycorrhizal Genomics Consortium"/>
            <person name="Kohler A."/>
            <person name="Kuo A."/>
            <person name="Nagy L.G."/>
            <person name="Floudas D."/>
            <person name="Copeland A."/>
            <person name="Barry K.W."/>
            <person name="Cichocki N."/>
            <person name="Veneault-Fourrey C."/>
            <person name="LaButti K."/>
            <person name="Lindquist E.A."/>
            <person name="Lipzen A."/>
            <person name="Lundell T."/>
            <person name="Morin E."/>
            <person name="Murat C."/>
            <person name="Riley R."/>
            <person name="Ohm R."/>
            <person name="Sun H."/>
            <person name="Tunlid A."/>
            <person name="Henrissat B."/>
            <person name="Grigoriev I.V."/>
            <person name="Hibbett D.S."/>
            <person name="Martin F."/>
        </authorList>
    </citation>
    <scope>NUCLEOTIDE SEQUENCE [LARGE SCALE GENOMIC DNA]</scope>
    <source>
        <strain evidence="2">UH-Slu-Lm8-n1</strain>
    </source>
</reference>
<sequence>MSKDMGEGEPFWTTAPSSVNRQMKVKCNNRLSRRSLTVRRCCRYLIRPSENPIHNIVL</sequence>
<protein>
    <submittedName>
        <fullName evidence="1">Uncharacterized protein</fullName>
    </submittedName>
</protein>
<proteinExistence type="predicted"/>